<dbReference type="Proteomes" id="UP001157440">
    <property type="component" value="Unassembled WGS sequence"/>
</dbReference>
<evidence type="ECO:0000313" key="2">
    <source>
        <dbReference type="EMBL" id="GLS71061.1"/>
    </source>
</evidence>
<comment type="caution">
    <text evidence="2">The sequence shown here is derived from an EMBL/GenBank/DDBJ whole genome shotgun (WGS) entry which is preliminary data.</text>
</comment>
<dbReference type="AlphaFoldDB" id="A0AA37TCA6"/>
<name>A0AA37TCA6_9HYPH</name>
<dbReference type="EMBL" id="BSPL01000017">
    <property type="protein sequence ID" value="GLS71061.1"/>
    <property type="molecule type" value="Genomic_DNA"/>
</dbReference>
<evidence type="ECO:0000256" key="1">
    <source>
        <dbReference type="SAM" id="MobiDB-lite"/>
    </source>
</evidence>
<feature type="region of interest" description="Disordered" evidence="1">
    <location>
        <begin position="51"/>
        <end position="76"/>
    </location>
</feature>
<protein>
    <submittedName>
        <fullName evidence="2">Uncharacterized protein</fullName>
    </submittedName>
</protein>
<reference evidence="3" key="1">
    <citation type="journal article" date="2019" name="Int. J. Syst. Evol. Microbiol.">
        <title>The Global Catalogue of Microorganisms (GCM) 10K type strain sequencing project: providing services to taxonomists for standard genome sequencing and annotation.</title>
        <authorList>
            <consortium name="The Broad Institute Genomics Platform"/>
            <consortium name="The Broad Institute Genome Sequencing Center for Infectious Disease"/>
            <person name="Wu L."/>
            <person name="Ma J."/>
        </authorList>
    </citation>
    <scope>NUCLEOTIDE SEQUENCE [LARGE SCALE GENOMIC DNA]</scope>
    <source>
        <strain evidence="3">NBRC 103632</strain>
    </source>
</reference>
<gene>
    <name evidence="2" type="ORF">GCM10007890_30740</name>
</gene>
<keyword evidence="3" id="KW-1185">Reference proteome</keyword>
<sequence length="105" mass="11543">MAGIEDEGQDVRRRLVDREGGGKSEDVWLDRYGRDHRLVDTPAVVKARQVRTVRRDRPPVHSVPAKGAVAKGSRGGRCGLHPNTLFTIASLYGINNATRRLGSGR</sequence>
<proteinExistence type="predicted"/>
<evidence type="ECO:0000313" key="3">
    <source>
        <dbReference type="Proteomes" id="UP001157440"/>
    </source>
</evidence>
<organism evidence="2 3">
    <name type="scientific">Methylobacterium tardum</name>
    <dbReference type="NCBI Taxonomy" id="374432"/>
    <lineage>
        <taxon>Bacteria</taxon>
        <taxon>Pseudomonadati</taxon>
        <taxon>Pseudomonadota</taxon>
        <taxon>Alphaproteobacteria</taxon>
        <taxon>Hyphomicrobiales</taxon>
        <taxon>Methylobacteriaceae</taxon>
        <taxon>Methylobacterium</taxon>
    </lineage>
</organism>
<accession>A0AA37TCA6</accession>